<accession>A0ABR0N8Q8</accession>
<evidence type="ECO:0000313" key="1">
    <source>
        <dbReference type="EMBL" id="KAK5786969.1"/>
    </source>
</evidence>
<gene>
    <name evidence="1" type="ORF">PVK06_041619</name>
</gene>
<sequence length="149" mass="17853">MVLFERFFIKIEPWSEKLKIIERVAWIEVAGVPLYCWNFETFKCIAGLWGKLVSVGENLTKIHNFKKLELLISTSQSNMVDELVSLEVGDVLFLIRVKEWGLWEWKDDCSISKDRWKKMKMIACRSQNRWREQGRRTFRRAEKASWQVH</sequence>
<dbReference type="EMBL" id="JARKNE010000011">
    <property type="protein sequence ID" value="KAK5786969.1"/>
    <property type="molecule type" value="Genomic_DNA"/>
</dbReference>
<reference evidence="1 2" key="1">
    <citation type="submission" date="2023-03" db="EMBL/GenBank/DDBJ databases">
        <title>WGS of Gossypium arboreum.</title>
        <authorList>
            <person name="Yu D."/>
        </authorList>
    </citation>
    <scope>NUCLEOTIDE SEQUENCE [LARGE SCALE GENOMIC DNA]</scope>
    <source>
        <tissue evidence="1">Leaf</tissue>
    </source>
</reference>
<protein>
    <recommendedName>
        <fullName evidence="3">DUF4283 domain-containing protein</fullName>
    </recommendedName>
</protein>
<comment type="caution">
    <text evidence="1">The sequence shown here is derived from an EMBL/GenBank/DDBJ whole genome shotgun (WGS) entry which is preliminary data.</text>
</comment>
<organism evidence="1 2">
    <name type="scientific">Gossypium arboreum</name>
    <name type="common">Tree cotton</name>
    <name type="synonym">Gossypium nanking</name>
    <dbReference type="NCBI Taxonomy" id="29729"/>
    <lineage>
        <taxon>Eukaryota</taxon>
        <taxon>Viridiplantae</taxon>
        <taxon>Streptophyta</taxon>
        <taxon>Embryophyta</taxon>
        <taxon>Tracheophyta</taxon>
        <taxon>Spermatophyta</taxon>
        <taxon>Magnoliopsida</taxon>
        <taxon>eudicotyledons</taxon>
        <taxon>Gunneridae</taxon>
        <taxon>Pentapetalae</taxon>
        <taxon>rosids</taxon>
        <taxon>malvids</taxon>
        <taxon>Malvales</taxon>
        <taxon>Malvaceae</taxon>
        <taxon>Malvoideae</taxon>
        <taxon>Gossypium</taxon>
    </lineage>
</organism>
<evidence type="ECO:0008006" key="3">
    <source>
        <dbReference type="Google" id="ProtNLM"/>
    </source>
</evidence>
<proteinExistence type="predicted"/>
<dbReference type="Proteomes" id="UP001358586">
    <property type="component" value="Chromosome 11"/>
</dbReference>
<evidence type="ECO:0000313" key="2">
    <source>
        <dbReference type="Proteomes" id="UP001358586"/>
    </source>
</evidence>
<name>A0ABR0N8Q8_GOSAR</name>
<keyword evidence="2" id="KW-1185">Reference proteome</keyword>